<evidence type="ECO:0000313" key="2">
    <source>
        <dbReference type="Proteomes" id="UP000499080"/>
    </source>
</evidence>
<name>A0A4Y2JM92_ARAVE</name>
<keyword evidence="2" id="KW-1185">Reference proteome</keyword>
<dbReference type="Proteomes" id="UP000499080">
    <property type="component" value="Unassembled WGS sequence"/>
</dbReference>
<dbReference type="EMBL" id="BGPR01003619">
    <property type="protein sequence ID" value="GBM90422.1"/>
    <property type="molecule type" value="Genomic_DNA"/>
</dbReference>
<sequence length="175" mass="18790">MILPIADDDTAPTGDGQPLEAFELAVSGTPSAERLQEGAVRLEDLDPVVAAVTHDDVPLVVDGHPLRELELAIVRPFRAEGGEAATVHVKDLDPVVVGVRHHHAVGVGHRNEVRVLELTWTTAHAAELADEGAVGLEHLGKTQRGNNQNAENELIAEFQSLSLFLIKDICLDLNC</sequence>
<gene>
    <name evidence="1" type="ORF">AVEN_72329_1</name>
</gene>
<protein>
    <submittedName>
        <fullName evidence="1">Uncharacterized protein</fullName>
    </submittedName>
</protein>
<evidence type="ECO:0000313" key="1">
    <source>
        <dbReference type="EMBL" id="GBM90422.1"/>
    </source>
</evidence>
<reference evidence="1 2" key="1">
    <citation type="journal article" date="2019" name="Sci. Rep.">
        <title>Orb-weaving spider Araneus ventricosus genome elucidates the spidroin gene catalogue.</title>
        <authorList>
            <person name="Kono N."/>
            <person name="Nakamura H."/>
            <person name="Ohtoshi R."/>
            <person name="Moran D.A.P."/>
            <person name="Shinohara A."/>
            <person name="Yoshida Y."/>
            <person name="Fujiwara M."/>
            <person name="Mori M."/>
            <person name="Tomita M."/>
            <person name="Arakawa K."/>
        </authorList>
    </citation>
    <scope>NUCLEOTIDE SEQUENCE [LARGE SCALE GENOMIC DNA]</scope>
</reference>
<comment type="caution">
    <text evidence="1">The sequence shown here is derived from an EMBL/GenBank/DDBJ whole genome shotgun (WGS) entry which is preliminary data.</text>
</comment>
<proteinExistence type="predicted"/>
<organism evidence="1 2">
    <name type="scientific">Araneus ventricosus</name>
    <name type="common">Orbweaver spider</name>
    <name type="synonym">Epeira ventricosa</name>
    <dbReference type="NCBI Taxonomy" id="182803"/>
    <lineage>
        <taxon>Eukaryota</taxon>
        <taxon>Metazoa</taxon>
        <taxon>Ecdysozoa</taxon>
        <taxon>Arthropoda</taxon>
        <taxon>Chelicerata</taxon>
        <taxon>Arachnida</taxon>
        <taxon>Araneae</taxon>
        <taxon>Araneomorphae</taxon>
        <taxon>Entelegynae</taxon>
        <taxon>Araneoidea</taxon>
        <taxon>Araneidae</taxon>
        <taxon>Araneus</taxon>
    </lineage>
</organism>
<dbReference type="AlphaFoldDB" id="A0A4Y2JM92"/>
<accession>A0A4Y2JM92</accession>